<keyword evidence="2" id="KW-1133">Transmembrane helix</keyword>
<dbReference type="Gene3D" id="3.20.20.190">
    <property type="entry name" value="Phosphatidylinositol (PI) phosphodiesterase"/>
    <property type="match status" value="1"/>
</dbReference>
<feature type="transmembrane region" description="Helical" evidence="2">
    <location>
        <begin position="277"/>
        <end position="293"/>
    </location>
</feature>
<dbReference type="Pfam" id="PF03009">
    <property type="entry name" value="GDPD"/>
    <property type="match status" value="1"/>
</dbReference>
<evidence type="ECO:0000259" key="3">
    <source>
        <dbReference type="PROSITE" id="PS51704"/>
    </source>
</evidence>
<organism evidence="4 5">
    <name type="scientific">Penicillium chermesinum</name>
    <dbReference type="NCBI Taxonomy" id="63820"/>
    <lineage>
        <taxon>Eukaryota</taxon>
        <taxon>Fungi</taxon>
        <taxon>Dikarya</taxon>
        <taxon>Ascomycota</taxon>
        <taxon>Pezizomycotina</taxon>
        <taxon>Eurotiomycetes</taxon>
        <taxon>Eurotiomycetidae</taxon>
        <taxon>Eurotiales</taxon>
        <taxon>Aspergillaceae</taxon>
        <taxon>Penicillium</taxon>
    </lineage>
</organism>
<gene>
    <name evidence="4" type="ORF">N7468_000802</name>
</gene>
<dbReference type="PROSITE" id="PS51704">
    <property type="entry name" value="GP_PDE"/>
    <property type="match status" value="1"/>
</dbReference>
<dbReference type="GeneID" id="83197402"/>
<evidence type="ECO:0000313" key="5">
    <source>
        <dbReference type="Proteomes" id="UP001150941"/>
    </source>
</evidence>
<keyword evidence="5" id="KW-1185">Reference proteome</keyword>
<sequence length="312" mass="35553">MAESRSAARAVDTSYSHPATSKSSPRLPDVISHRGYKAKYPENTLCAIDKAVQAGTNALELDLHLSKDGVIVLSHDPTLKRCYGIDKKVAECDWDYLKTLRTINAPHEPMPRLLDVLRLANDPTTIMRRIAEALESVPVLSGPGWPQRIVLGCWSARYVAPRAQYLPEYELTLICVHMDYARQFLQIPNVSFNANQYILLGPLGRGFMEEALAARRKVYLWTVNEVNLMRWGIRHGAAGIITDYPALYKQVREEWEKEQKEGSPDPQLERLTLGQRAYTVLIMFFALTFGWMLRRKHLPPLDREHIELGKTD</sequence>
<proteinExistence type="predicted"/>
<feature type="region of interest" description="Disordered" evidence="1">
    <location>
        <begin position="1"/>
        <end position="29"/>
    </location>
</feature>
<accession>A0A9W9PFN1</accession>
<name>A0A9W9PFN1_9EURO</name>
<reference evidence="4" key="2">
    <citation type="journal article" date="2023" name="IMA Fungus">
        <title>Comparative genomic study of the Penicillium genus elucidates a diverse pangenome and 15 lateral gene transfer events.</title>
        <authorList>
            <person name="Petersen C."/>
            <person name="Sorensen T."/>
            <person name="Nielsen M.R."/>
            <person name="Sondergaard T.E."/>
            <person name="Sorensen J.L."/>
            <person name="Fitzpatrick D.A."/>
            <person name="Frisvad J.C."/>
            <person name="Nielsen K.L."/>
        </authorList>
    </citation>
    <scope>NUCLEOTIDE SEQUENCE</scope>
    <source>
        <strain evidence="4">IBT 19713</strain>
    </source>
</reference>
<dbReference type="GO" id="GO:0006629">
    <property type="term" value="P:lipid metabolic process"/>
    <property type="evidence" value="ECO:0007669"/>
    <property type="project" value="InterPro"/>
</dbReference>
<dbReference type="GO" id="GO:0008081">
    <property type="term" value="F:phosphoric diester hydrolase activity"/>
    <property type="evidence" value="ECO:0007669"/>
    <property type="project" value="InterPro"/>
</dbReference>
<feature type="domain" description="GP-PDE" evidence="3">
    <location>
        <begin position="28"/>
        <end position="252"/>
    </location>
</feature>
<evidence type="ECO:0000313" key="4">
    <source>
        <dbReference type="EMBL" id="KAJ5245819.1"/>
    </source>
</evidence>
<dbReference type="InterPro" id="IPR017946">
    <property type="entry name" value="PLC-like_Pdiesterase_TIM-brl"/>
</dbReference>
<feature type="compositionally biased region" description="Polar residues" evidence="1">
    <location>
        <begin position="13"/>
        <end position="24"/>
    </location>
</feature>
<keyword evidence="2" id="KW-0472">Membrane</keyword>
<evidence type="ECO:0000256" key="1">
    <source>
        <dbReference type="SAM" id="MobiDB-lite"/>
    </source>
</evidence>
<dbReference type="EMBL" id="JAPQKS010000002">
    <property type="protein sequence ID" value="KAJ5245819.1"/>
    <property type="molecule type" value="Genomic_DNA"/>
</dbReference>
<dbReference type="InterPro" id="IPR030395">
    <property type="entry name" value="GP_PDE_dom"/>
</dbReference>
<dbReference type="PANTHER" id="PTHR43805">
    <property type="entry name" value="GLYCEROPHOSPHORYL DIESTER PHOSPHODIESTERASE"/>
    <property type="match status" value="1"/>
</dbReference>
<dbReference type="OrthoDB" id="1058301at2759"/>
<dbReference type="RefSeq" id="XP_058333240.1">
    <property type="nucleotide sequence ID" value="XM_058470099.1"/>
</dbReference>
<dbReference type="AlphaFoldDB" id="A0A9W9PFN1"/>
<evidence type="ECO:0000256" key="2">
    <source>
        <dbReference type="SAM" id="Phobius"/>
    </source>
</evidence>
<keyword evidence="2" id="KW-0812">Transmembrane</keyword>
<dbReference type="SUPFAM" id="SSF51695">
    <property type="entry name" value="PLC-like phosphodiesterases"/>
    <property type="match status" value="1"/>
</dbReference>
<dbReference type="PANTHER" id="PTHR43805:SF1">
    <property type="entry name" value="GP-PDE DOMAIN-CONTAINING PROTEIN"/>
    <property type="match status" value="1"/>
</dbReference>
<dbReference type="Proteomes" id="UP001150941">
    <property type="component" value="Unassembled WGS sequence"/>
</dbReference>
<reference evidence="4" key="1">
    <citation type="submission" date="2022-11" db="EMBL/GenBank/DDBJ databases">
        <authorList>
            <person name="Petersen C."/>
        </authorList>
    </citation>
    <scope>NUCLEOTIDE SEQUENCE</scope>
    <source>
        <strain evidence="4">IBT 19713</strain>
    </source>
</reference>
<comment type="caution">
    <text evidence="4">The sequence shown here is derived from an EMBL/GenBank/DDBJ whole genome shotgun (WGS) entry which is preliminary data.</text>
</comment>
<protein>
    <recommendedName>
        <fullName evidence="3">GP-PDE domain-containing protein</fullName>
    </recommendedName>
</protein>